<dbReference type="STRING" id="708187.A0A1Q8S481"/>
<evidence type="ECO:0000313" key="3">
    <source>
        <dbReference type="EMBL" id="OLN96243.1"/>
    </source>
</evidence>
<dbReference type="OrthoDB" id="5313079at2759"/>
<evidence type="ECO:0000313" key="4">
    <source>
        <dbReference type="Proteomes" id="UP000186583"/>
    </source>
</evidence>
<dbReference type="Proteomes" id="UP000186583">
    <property type="component" value="Unassembled WGS sequence"/>
</dbReference>
<dbReference type="Gene3D" id="1.10.167.10">
    <property type="entry name" value="Regulator of G-protein Signalling 4, domain 2"/>
    <property type="match status" value="1"/>
</dbReference>
<keyword evidence="2" id="KW-0812">Transmembrane</keyword>
<dbReference type="EMBL" id="MPGH01000019">
    <property type="protein sequence ID" value="OLN96243.1"/>
    <property type="molecule type" value="Genomic_DNA"/>
</dbReference>
<evidence type="ECO:0008006" key="5">
    <source>
        <dbReference type="Google" id="ProtNLM"/>
    </source>
</evidence>
<evidence type="ECO:0000256" key="1">
    <source>
        <dbReference type="SAM" id="MobiDB-lite"/>
    </source>
</evidence>
<accession>A0A1Q8S481</accession>
<keyword evidence="4" id="KW-1185">Reference proteome</keyword>
<evidence type="ECO:0000256" key="2">
    <source>
        <dbReference type="SAM" id="Phobius"/>
    </source>
</evidence>
<comment type="caution">
    <text evidence="3">The sequence shown here is derived from an EMBL/GenBank/DDBJ whole genome shotgun (WGS) entry which is preliminary data.</text>
</comment>
<feature type="transmembrane region" description="Helical" evidence="2">
    <location>
        <begin position="60"/>
        <end position="83"/>
    </location>
</feature>
<gene>
    <name evidence="3" type="ORF">CCHL11_04452</name>
</gene>
<feature type="compositionally biased region" description="Low complexity" evidence="1">
    <location>
        <begin position="363"/>
        <end position="372"/>
    </location>
</feature>
<feature type="transmembrane region" description="Helical" evidence="2">
    <location>
        <begin position="249"/>
        <end position="272"/>
    </location>
</feature>
<sequence>MDPAVLASLTVYNLPPSPPKWDRIGIFYIAFASTWTALVLAGIIFLWINRSSPILKIRGLPLAFGSIIFLHLYWIMAQITYPIGMTMPIVIAYDVQYFIMGTWFPLGIALFHASNSRFLHVAKLQKLRFTGNGDQARRGCNGARTSWLCRFRNMDYSRRIMIFIGIGMVFQCMLTVGMWFACKKYHPTYGIPGTEIRGDNLMEQLIDLGRGWEWWPSVLWQVIWTWIIAPILIWRAWGIRDTMGWRTQTVGCCLSSLHATPMFLIASYVPAFEKVNPYFTPSQWIHLSTMMFEIFTIFVPMVQVIRLRIITKHAAEANARWEKSSQITTIRPSTMTSIYDPKRTVSLNGSSAEKGHGSVYHVESPGSESGSEPDCRLLTMTALDHALRENQSALQEFSALSDFCGENIAFLSRVSEWKSRCWPNAICDSESPEMLSKDDVLDAYNLALEIYADFVSLQHAEFPLNLPSQEMKHLFKVFDKPARILYGEDTEINTATPFDDAYQQSRNGMGSGSNGDIRNQARYTGEIPTGFDSTVFDSAHGHIKYLVLTNTWPKYVREMHQRRRSSETGRSVLTSESQSSLLSRVSSTVSNLIRSVTNR</sequence>
<feature type="region of interest" description="Disordered" evidence="1">
    <location>
        <begin position="349"/>
        <end position="373"/>
    </location>
</feature>
<proteinExistence type="predicted"/>
<feature type="transmembrane region" description="Helical" evidence="2">
    <location>
        <begin position="160"/>
        <end position="181"/>
    </location>
</feature>
<name>A0A1Q8S481_9PEZI</name>
<feature type="transmembrane region" description="Helical" evidence="2">
    <location>
        <begin position="95"/>
        <end position="113"/>
    </location>
</feature>
<feature type="transmembrane region" description="Helical" evidence="2">
    <location>
        <begin position="26"/>
        <end position="48"/>
    </location>
</feature>
<dbReference type="SUPFAM" id="SSF48097">
    <property type="entry name" value="Regulator of G-protein signaling, RGS"/>
    <property type="match status" value="1"/>
</dbReference>
<keyword evidence="2" id="KW-1133">Transmembrane helix</keyword>
<feature type="transmembrane region" description="Helical" evidence="2">
    <location>
        <begin position="284"/>
        <end position="305"/>
    </location>
</feature>
<dbReference type="AlphaFoldDB" id="A0A1Q8S481"/>
<protein>
    <recommendedName>
        <fullName evidence="5">RGS domain-containing protein</fullName>
    </recommendedName>
</protein>
<dbReference type="InterPro" id="IPR036305">
    <property type="entry name" value="RGS_sf"/>
</dbReference>
<dbReference type="InterPro" id="IPR044926">
    <property type="entry name" value="RGS_subdomain_2"/>
</dbReference>
<keyword evidence="2" id="KW-0472">Membrane</keyword>
<reference evidence="3 4" key="1">
    <citation type="submission" date="2016-11" db="EMBL/GenBank/DDBJ databases">
        <title>Draft Genome Assembly of Colletotrichum chlorophyti a pathogen of herbaceous plants.</title>
        <authorList>
            <person name="Gan P."/>
            <person name="Narusaka M."/>
            <person name="Tsushima A."/>
            <person name="Narusaka Y."/>
            <person name="Takano Y."/>
            <person name="Shirasu K."/>
        </authorList>
    </citation>
    <scope>NUCLEOTIDE SEQUENCE [LARGE SCALE GENOMIC DNA]</scope>
    <source>
        <strain evidence="3 4">NTL11</strain>
    </source>
</reference>
<organism evidence="3 4">
    <name type="scientific">Colletotrichum chlorophyti</name>
    <dbReference type="NCBI Taxonomy" id="708187"/>
    <lineage>
        <taxon>Eukaryota</taxon>
        <taxon>Fungi</taxon>
        <taxon>Dikarya</taxon>
        <taxon>Ascomycota</taxon>
        <taxon>Pezizomycotina</taxon>
        <taxon>Sordariomycetes</taxon>
        <taxon>Hypocreomycetidae</taxon>
        <taxon>Glomerellales</taxon>
        <taxon>Glomerellaceae</taxon>
        <taxon>Colletotrichum</taxon>
    </lineage>
</organism>
<feature type="transmembrane region" description="Helical" evidence="2">
    <location>
        <begin position="218"/>
        <end position="237"/>
    </location>
</feature>